<protein>
    <submittedName>
        <fullName evidence="2">Uncharacterized protein</fullName>
    </submittedName>
</protein>
<comment type="caution">
    <text evidence="2">The sequence shown here is derived from an EMBL/GenBank/DDBJ whole genome shotgun (WGS) entry which is preliminary data.</text>
</comment>
<keyword evidence="3" id="KW-1185">Reference proteome</keyword>
<dbReference type="AlphaFoldDB" id="A0A9D4CPX3"/>
<dbReference type="Proteomes" id="UP000828390">
    <property type="component" value="Unassembled WGS sequence"/>
</dbReference>
<reference evidence="2" key="2">
    <citation type="submission" date="2020-11" db="EMBL/GenBank/DDBJ databases">
        <authorList>
            <person name="McCartney M.A."/>
            <person name="Auch B."/>
            <person name="Kono T."/>
            <person name="Mallez S."/>
            <person name="Becker A."/>
            <person name="Gohl D.M."/>
            <person name="Silverstein K.A.T."/>
            <person name="Koren S."/>
            <person name="Bechman K.B."/>
            <person name="Herman A."/>
            <person name="Abrahante J.E."/>
            <person name="Garbe J."/>
        </authorList>
    </citation>
    <scope>NUCLEOTIDE SEQUENCE</scope>
    <source>
        <strain evidence="2">Duluth1</strain>
        <tissue evidence="2">Whole animal</tissue>
    </source>
</reference>
<sequence>MTMVEMLITVMVGGAADVYAAYISGGDTDEMVSADDVWPEAVNVFENDARVS</sequence>
<evidence type="ECO:0000256" key="1">
    <source>
        <dbReference type="SAM" id="SignalP"/>
    </source>
</evidence>
<name>A0A9D4CPX3_DREPO</name>
<gene>
    <name evidence="2" type="ORF">DPMN_055395</name>
</gene>
<dbReference type="EMBL" id="JAIWYP010000012">
    <property type="protein sequence ID" value="KAH3729424.1"/>
    <property type="molecule type" value="Genomic_DNA"/>
</dbReference>
<evidence type="ECO:0000313" key="2">
    <source>
        <dbReference type="EMBL" id="KAH3729424.1"/>
    </source>
</evidence>
<feature type="chain" id="PRO_5039126259" evidence="1">
    <location>
        <begin position="21"/>
        <end position="52"/>
    </location>
</feature>
<proteinExistence type="predicted"/>
<feature type="signal peptide" evidence="1">
    <location>
        <begin position="1"/>
        <end position="20"/>
    </location>
</feature>
<evidence type="ECO:0000313" key="3">
    <source>
        <dbReference type="Proteomes" id="UP000828390"/>
    </source>
</evidence>
<keyword evidence="1" id="KW-0732">Signal</keyword>
<organism evidence="2 3">
    <name type="scientific">Dreissena polymorpha</name>
    <name type="common">Zebra mussel</name>
    <name type="synonym">Mytilus polymorpha</name>
    <dbReference type="NCBI Taxonomy" id="45954"/>
    <lineage>
        <taxon>Eukaryota</taxon>
        <taxon>Metazoa</taxon>
        <taxon>Spiralia</taxon>
        <taxon>Lophotrochozoa</taxon>
        <taxon>Mollusca</taxon>
        <taxon>Bivalvia</taxon>
        <taxon>Autobranchia</taxon>
        <taxon>Heteroconchia</taxon>
        <taxon>Euheterodonta</taxon>
        <taxon>Imparidentia</taxon>
        <taxon>Neoheterodontei</taxon>
        <taxon>Myida</taxon>
        <taxon>Dreissenoidea</taxon>
        <taxon>Dreissenidae</taxon>
        <taxon>Dreissena</taxon>
    </lineage>
</organism>
<reference evidence="2" key="1">
    <citation type="journal article" date="2019" name="bioRxiv">
        <title>The Genome of the Zebra Mussel, Dreissena polymorpha: A Resource for Invasive Species Research.</title>
        <authorList>
            <person name="McCartney M.A."/>
            <person name="Auch B."/>
            <person name="Kono T."/>
            <person name="Mallez S."/>
            <person name="Zhang Y."/>
            <person name="Obille A."/>
            <person name="Becker A."/>
            <person name="Abrahante J.E."/>
            <person name="Garbe J."/>
            <person name="Badalamenti J.P."/>
            <person name="Herman A."/>
            <person name="Mangelson H."/>
            <person name="Liachko I."/>
            <person name="Sullivan S."/>
            <person name="Sone E.D."/>
            <person name="Koren S."/>
            <person name="Silverstein K.A.T."/>
            <person name="Beckman K.B."/>
            <person name="Gohl D.M."/>
        </authorList>
    </citation>
    <scope>NUCLEOTIDE SEQUENCE</scope>
    <source>
        <strain evidence="2">Duluth1</strain>
        <tissue evidence="2">Whole animal</tissue>
    </source>
</reference>
<accession>A0A9D4CPX3</accession>